<dbReference type="PANTHER" id="PTHR11502">
    <property type="entry name" value="40S RIBOSOMAL PROTEIN S6"/>
    <property type="match status" value="1"/>
</dbReference>
<dbReference type="GO" id="GO:0005840">
    <property type="term" value="C:ribosome"/>
    <property type="evidence" value="ECO:0007669"/>
    <property type="project" value="UniProtKB-KW"/>
</dbReference>
<accession>A0A2H3CIU1</accession>
<dbReference type="STRING" id="47427.A0A2H3CIU1"/>
<dbReference type="EMBL" id="KZ293732">
    <property type="protein sequence ID" value="PBK81254.1"/>
    <property type="molecule type" value="Genomic_DNA"/>
</dbReference>
<dbReference type="GO" id="GO:0003735">
    <property type="term" value="F:structural constituent of ribosome"/>
    <property type="evidence" value="ECO:0007669"/>
    <property type="project" value="InterPro"/>
</dbReference>
<gene>
    <name evidence="4" type="ORF">ARMGADRAFT_1144503</name>
</gene>
<proteinExistence type="inferred from homology"/>
<evidence type="ECO:0000256" key="2">
    <source>
        <dbReference type="ARBA" id="ARBA00022980"/>
    </source>
</evidence>
<dbReference type="InParanoid" id="A0A2H3CIU1"/>
<dbReference type="Gene3D" id="1.20.5.2650">
    <property type="match status" value="1"/>
</dbReference>
<comment type="similarity">
    <text evidence="1">Belongs to the eukaryotic ribosomal protein eS6 family.</text>
</comment>
<evidence type="ECO:0000256" key="1">
    <source>
        <dbReference type="ARBA" id="ARBA00009312"/>
    </source>
</evidence>
<protein>
    <submittedName>
        <fullName evidence="4">Uncharacterized protein</fullName>
    </submittedName>
</protein>
<keyword evidence="5" id="KW-1185">Reference proteome</keyword>
<dbReference type="GO" id="GO:1990904">
    <property type="term" value="C:ribonucleoprotein complex"/>
    <property type="evidence" value="ECO:0007669"/>
    <property type="project" value="UniProtKB-KW"/>
</dbReference>
<evidence type="ECO:0000313" key="4">
    <source>
        <dbReference type="EMBL" id="PBK81254.1"/>
    </source>
</evidence>
<dbReference type="GO" id="GO:0006412">
    <property type="term" value="P:translation"/>
    <property type="evidence" value="ECO:0007669"/>
    <property type="project" value="InterPro"/>
</dbReference>
<keyword evidence="2" id="KW-0689">Ribosomal protein</keyword>
<evidence type="ECO:0000256" key="3">
    <source>
        <dbReference type="ARBA" id="ARBA00023274"/>
    </source>
</evidence>
<dbReference type="AlphaFoldDB" id="A0A2H3CIU1"/>
<name>A0A2H3CIU1_ARMGA</name>
<organism evidence="4 5">
    <name type="scientific">Armillaria gallica</name>
    <name type="common">Bulbous honey fungus</name>
    <name type="synonym">Armillaria bulbosa</name>
    <dbReference type="NCBI Taxonomy" id="47427"/>
    <lineage>
        <taxon>Eukaryota</taxon>
        <taxon>Fungi</taxon>
        <taxon>Dikarya</taxon>
        <taxon>Basidiomycota</taxon>
        <taxon>Agaricomycotina</taxon>
        <taxon>Agaricomycetes</taxon>
        <taxon>Agaricomycetidae</taxon>
        <taxon>Agaricales</taxon>
        <taxon>Marasmiineae</taxon>
        <taxon>Physalacriaceae</taxon>
        <taxon>Armillaria</taxon>
    </lineage>
</organism>
<reference evidence="5" key="1">
    <citation type="journal article" date="2017" name="Nat. Ecol. Evol.">
        <title>Genome expansion and lineage-specific genetic innovations in the forest pathogenic fungi Armillaria.</title>
        <authorList>
            <person name="Sipos G."/>
            <person name="Prasanna A.N."/>
            <person name="Walter M.C."/>
            <person name="O'Connor E."/>
            <person name="Balint B."/>
            <person name="Krizsan K."/>
            <person name="Kiss B."/>
            <person name="Hess J."/>
            <person name="Varga T."/>
            <person name="Slot J."/>
            <person name="Riley R."/>
            <person name="Boka B."/>
            <person name="Rigling D."/>
            <person name="Barry K."/>
            <person name="Lee J."/>
            <person name="Mihaltcheva S."/>
            <person name="LaButti K."/>
            <person name="Lipzen A."/>
            <person name="Waldron R."/>
            <person name="Moloney N.M."/>
            <person name="Sperisen C."/>
            <person name="Kredics L."/>
            <person name="Vagvoelgyi C."/>
            <person name="Patrignani A."/>
            <person name="Fitzpatrick D."/>
            <person name="Nagy I."/>
            <person name="Doyle S."/>
            <person name="Anderson J.B."/>
            <person name="Grigoriev I.V."/>
            <person name="Gueldener U."/>
            <person name="Muensterkoetter M."/>
            <person name="Nagy L.G."/>
        </authorList>
    </citation>
    <scope>NUCLEOTIDE SEQUENCE [LARGE SCALE GENOMIC DNA]</scope>
    <source>
        <strain evidence="5">Ar21-2</strain>
    </source>
</reference>
<dbReference type="OrthoDB" id="10260596at2759"/>
<evidence type="ECO:0000313" key="5">
    <source>
        <dbReference type="Proteomes" id="UP000217790"/>
    </source>
</evidence>
<sequence>MSSGLLKETTSARVCSFPTVSVYCCLTATRRTDEKKQKSVRGCLVGLDNAMLSLAIVKQGETGVCTFIFVFYFYLREFRNTWQRLDPKQATRCSKLSKEDDVRKHVVHREVKSGEENTKPYKQTSKIRCFLTPMCLLHSRHLHSVTRRKLEHQKEQKS</sequence>
<dbReference type="InterPro" id="IPR001377">
    <property type="entry name" value="Ribosomal_eS6"/>
</dbReference>
<dbReference type="Proteomes" id="UP000217790">
    <property type="component" value="Unassembled WGS sequence"/>
</dbReference>
<keyword evidence="3" id="KW-0687">Ribonucleoprotein</keyword>